<dbReference type="EC" id="6.5.1.1" evidence="13"/>
<keyword evidence="6 13" id="KW-0227">DNA damage</keyword>
<evidence type="ECO:0000256" key="4">
    <source>
        <dbReference type="ARBA" id="ARBA00022723"/>
    </source>
</evidence>
<evidence type="ECO:0000256" key="15">
    <source>
        <dbReference type="SAM" id="MobiDB-lite"/>
    </source>
</evidence>
<keyword evidence="3" id="KW-0235">DNA replication</keyword>
<comment type="similarity">
    <text evidence="14">Belongs to the ATP-dependent DNA ligase family.</text>
</comment>
<dbReference type="InterPro" id="IPR036599">
    <property type="entry name" value="DNA_ligase_N_sf"/>
</dbReference>
<dbReference type="SUPFAM" id="SSF56091">
    <property type="entry name" value="DNA ligase/mRNA capping enzyme, catalytic domain"/>
    <property type="match status" value="1"/>
</dbReference>
<dbReference type="InterPro" id="IPR012310">
    <property type="entry name" value="DNA_ligase_ATP-dep_cent"/>
</dbReference>
<dbReference type="PANTHER" id="PTHR45674:SF13">
    <property type="entry name" value="DNA LIGASE-RELATED"/>
    <property type="match status" value="1"/>
</dbReference>
<evidence type="ECO:0000256" key="3">
    <source>
        <dbReference type="ARBA" id="ARBA00022705"/>
    </source>
</evidence>
<reference evidence="17 18" key="1">
    <citation type="journal article" date="2019" name="Nat. Microbiol.">
        <title>Mediterranean grassland soil C-N compound turnover is dependent on rainfall and depth, and is mediated by genomically divergent microorganisms.</title>
        <authorList>
            <person name="Diamond S."/>
            <person name="Andeer P.F."/>
            <person name="Li Z."/>
            <person name="Crits-Christoph A."/>
            <person name="Burstein D."/>
            <person name="Anantharaman K."/>
            <person name="Lane K.R."/>
            <person name="Thomas B.C."/>
            <person name="Pan C."/>
            <person name="Northen T.R."/>
            <person name="Banfield J.F."/>
        </authorList>
    </citation>
    <scope>NUCLEOTIDE SEQUENCE [LARGE SCALE GENOMIC DNA]</scope>
    <source>
        <strain evidence="17">NP_5</strain>
    </source>
</reference>
<dbReference type="GO" id="GO:0046872">
    <property type="term" value="F:metal ion binding"/>
    <property type="evidence" value="ECO:0007669"/>
    <property type="project" value="UniProtKB-KW"/>
</dbReference>
<dbReference type="Pfam" id="PF04679">
    <property type="entry name" value="DNA_ligase_A_C"/>
    <property type="match status" value="1"/>
</dbReference>
<evidence type="ECO:0000256" key="12">
    <source>
        <dbReference type="ARBA" id="ARBA00034003"/>
    </source>
</evidence>
<keyword evidence="10 13" id="KW-0234">DNA repair</keyword>
<proteinExistence type="inferred from homology"/>
<dbReference type="CDD" id="cd07972">
    <property type="entry name" value="OBF_DNA_ligase_Arch_LigB"/>
    <property type="match status" value="1"/>
</dbReference>
<dbReference type="InterPro" id="IPR012309">
    <property type="entry name" value="DNA_ligase_ATP-dep_C"/>
</dbReference>
<dbReference type="EMBL" id="VBAM01000456">
    <property type="protein sequence ID" value="TMJ07712.1"/>
    <property type="molecule type" value="Genomic_DNA"/>
</dbReference>
<keyword evidence="5 13" id="KW-0547">Nucleotide-binding</keyword>
<dbReference type="InterPro" id="IPR012308">
    <property type="entry name" value="DNA_ligase_ATP-dep_N"/>
</dbReference>
<dbReference type="GO" id="GO:0051301">
    <property type="term" value="P:cell division"/>
    <property type="evidence" value="ECO:0007669"/>
    <property type="project" value="UniProtKB-KW"/>
</dbReference>
<dbReference type="GO" id="GO:0003677">
    <property type="term" value="F:DNA binding"/>
    <property type="evidence" value="ECO:0007669"/>
    <property type="project" value="InterPro"/>
</dbReference>
<gene>
    <name evidence="17" type="ORF">E6H02_11025</name>
</gene>
<comment type="caution">
    <text evidence="17">The sequence shown here is derived from an EMBL/GenBank/DDBJ whole genome shotgun (WGS) entry which is preliminary data.</text>
</comment>
<evidence type="ECO:0000256" key="8">
    <source>
        <dbReference type="ARBA" id="ARBA00022842"/>
    </source>
</evidence>
<dbReference type="GO" id="GO:0006281">
    <property type="term" value="P:DNA repair"/>
    <property type="evidence" value="ECO:0007669"/>
    <property type="project" value="UniProtKB-KW"/>
</dbReference>
<evidence type="ECO:0000256" key="1">
    <source>
        <dbReference type="ARBA" id="ARBA00022598"/>
    </source>
</evidence>
<feature type="domain" description="ATP-dependent DNA ligase family profile" evidence="16">
    <location>
        <begin position="303"/>
        <end position="430"/>
    </location>
</feature>
<dbReference type="GO" id="GO:0005524">
    <property type="term" value="F:ATP binding"/>
    <property type="evidence" value="ECO:0007669"/>
    <property type="project" value="UniProtKB-KW"/>
</dbReference>
<accession>A0A537LIA2</accession>
<keyword evidence="7 13" id="KW-0067">ATP-binding</keyword>
<organism evidence="17 18">
    <name type="scientific">Candidatus Segetimicrobium genomatis</name>
    <dbReference type="NCBI Taxonomy" id="2569760"/>
    <lineage>
        <taxon>Bacteria</taxon>
        <taxon>Bacillati</taxon>
        <taxon>Candidatus Sysuimicrobiota</taxon>
        <taxon>Candidatus Sysuimicrobiia</taxon>
        <taxon>Candidatus Sysuimicrobiales</taxon>
        <taxon>Candidatus Segetimicrobiaceae</taxon>
        <taxon>Candidatus Segetimicrobium</taxon>
    </lineage>
</organism>
<dbReference type="Gene3D" id="3.30.470.30">
    <property type="entry name" value="DNA ligase/mRNA capping enzyme"/>
    <property type="match status" value="1"/>
</dbReference>
<name>A0A537LIA2_9BACT</name>
<evidence type="ECO:0000256" key="13">
    <source>
        <dbReference type="RuleBase" id="RU000617"/>
    </source>
</evidence>
<dbReference type="SUPFAM" id="SSF117018">
    <property type="entry name" value="ATP-dependent DNA ligase DNA-binding domain"/>
    <property type="match status" value="1"/>
</dbReference>
<dbReference type="PROSITE" id="PS50160">
    <property type="entry name" value="DNA_LIGASE_A3"/>
    <property type="match status" value="1"/>
</dbReference>
<keyword evidence="11" id="KW-0131">Cell cycle</keyword>
<feature type="region of interest" description="Disordered" evidence="15">
    <location>
        <begin position="1"/>
        <end position="62"/>
    </location>
</feature>
<evidence type="ECO:0000256" key="9">
    <source>
        <dbReference type="ARBA" id="ARBA00023172"/>
    </source>
</evidence>
<sequence>MCEPGRHSGGHRRRRGHRRESRPARPLPRDPGGGGSPPGLRLSRRGRVSSGRPVTQATPDDLHRVYLTHGDLGETAAALLLRRRPAPALFPRALTLRAVADGFGAIAVAQGPSSRRTKEAVLRTLLLDATPREAKFLVKILTSDLRVGLKEGLLLPAIARAFDRPADAVRQAALLVAETGEVAVRAREGTLDRATLTVGSPFRFMLAGAIATLGEAFAEGGPPLLVEDKYDGIRVQVHRTGGRLTVYSRTLEDVTRAYPELHDPLRALGGAYILDGEIVAWRGDRPLPFAALQKRLGLKAPEAVAQAIPVVLVAFDLLHLDGRDLLRSPLDDRRAALERLPWAGPVRASAGVIAARPEEAEARYRQAREAGHEGIVLKRRDAPYQPGRRGRLWVKWKPGLASLDVVVVAAEYGHGKRARVLSDYTFAVRAGTELVTIGKAYSGLTDAEIARFTRWFLEHTIRDLGRVRMVEPRIVLEVAFDKIMQSDRHTSGFALRFPRILRVREDKPPEEINTVDDVRALYRRTTDPGGKEQGSGA</sequence>
<dbReference type="SUPFAM" id="SSF50249">
    <property type="entry name" value="Nucleic acid-binding proteins"/>
    <property type="match status" value="1"/>
</dbReference>
<keyword evidence="2" id="KW-0132">Cell division</keyword>
<dbReference type="Gene3D" id="2.40.50.140">
    <property type="entry name" value="Nucleic acid-binding proteins"/>
    <property type="match status" value="1"/>
</dbReference>
<dbReference type="Pfam" id="PF04675">
    <property type="entry name" value="DNA_ligase_A_N"/>
    <property type="match status" value="1"/>
</dbReference>
<dbReference type="Gene3D" id="1.10.3260.10">
    <property type="entry name" value="DNA ligase, ATP-dependent, N-terminal domain"/>
    <property type="match status" value="1"/>
</dbReference>
<feature type="compositionally biased region" description="Basic and acidic residues" evidence="15">
    <location>
        <begin position="512"/>
        <end position="530"/>
    </location>
</feature>
<dbReference type="NCBIfam" id="TIGR00574">
    <property type="entry name" value="dnl1"/>
    <property type="match status" value="1"/>
</dbReference>
<dbReference type="GO" id="GO:0003910">
    <property type="term" value="F:DNA ligase (ATP) activity"/>
    <property type="evidence" value="ECO:0007669"/>
    <property type="project" value="UniProtKB-EC"/>
</dbReference>
<dbReference type="InterPro" id="IPR012340">
    <property type="entry name" value="NA-bd_OB-fold"/>
</dbReference>
<comment type="catalytic activity">
    <reaction evidence="12 13">
        <text>ATP + (deoxyribonucleotide)n-3'-hydroxyl + 5'-phospho-(deoxyribonucleotide)m = (deoxyribonucleotide)n+m + AMP + diphosphate.</text>
        <dbReference type="EC" id="6.5.1.1"/>
    </reaction>
</comment>
<evidence type="ECO:0000256" key="2">
    <source>
        <dbReference type="ARBA" id="ARBA00022618"/>
    </source>
</evidence>
<evidence type="ECO:0000256" key="11">
    <source>
        <dbReference type="ARBA" id="ARBA00023306"/>
    </source>
</evidence>
<dbReference type="InterPro" id="IPR000977">
    <property type="entry name" value="DNA_ligase_ATP-dep"/>
</dbReference>
<keyword evidence="4" id="KW-0479">Metal-binding</keyword>
<evidence type="ECO:0000256" key="5">
    <source>
        <dbReference type="ARBA" id="ARBA00022741"/>
    </source>
</evidence>
<dbReference type="GO" id="GO:0006310">
    <property type="term" value="P:DNA recombination"/>
    <property type="evidence" value="ECO:0007669"/>
    <property type="project" value="UniProtKB-KW"/>
</dbReference>
<dbReference type="InterPro" id="IPR016059">
    <property type="entry name" value="DNA_ligase_ATP-dep_CS"/>
</dbReference>
<evidence type="ECO:0000259" key="16">
    <source>
        <dbReference type="PROSITE" id="PS50160"/>
    </source>
</evidence>
<evidence type="ECO:0000256" key="10">
    <source>
        <dbReference type="ARBA" id="ARBA00023204"/>
    </source>
</evidence>
<feature type="compositionally biased region" description="Basic residues" evidence="15">
    <location>
        <begin position="8"/>
        <end position="20"/>
    </location>
</feature>
<evidence type="ECO:0000256" key="14">
    <source>
        <dbReference type="RuleBase" id="RU004196"/>
    </source>
</evidence>
<evidence type="ECO:0000256" key="6">
    <source>
        <dbReference type="ARBA" id="ARBA00022763"/>
    </source>
</evidence>
<dbReference type="AlphaFoldDB" id="A0A537LIA2"/>
<keyword evidence="8" id="KW-0460">Magnesium</keyword>
<evidence type="ECO:0000313" key="18">
    <source>
        <dbReference type="Proteomes" id="UP000320393"/>
    </source>
</evidence>
<protein>
    <recommendedName>
        <fullName evidence="13">DNA ligase</fullName>
        <ecNumber evidence="13">6.5.1.1</ecNumber>
    </recommendedName>
</protein>
<dbReference type="PANTHER" id="PTHR45674">
    <property type="entry name" value="DNA LIGASE 1/3 FAMILY MEMBER"/>
    <property type="match status" value="1"/>
</dbReference>
<evidence type="ECO:0000256" key="7">
    <source>
        <dbReference type="ARBA" id="ARBA00022840"/>
    </source>
</evidence>
<feature type="region of interest" description="Disordered" evidence="15">
    <location>
        <begin position="512"/>
        <end position="537"/>
    </location>
</feature>
<dbReference type="Pfam" id="PF01068">
    <property type="entry name" value="DNA_ligase_A_M"/>
    <property type="match status" value="1"/>
</dbReference>
<dbReference type="GO" id="GO:0006260">
    <property type="term" value="P:DNA replication"/>
    <property type="evidence" value="ECO:0007669"/>
    <property type="project" value="UniProtKB-KW"/>
</dbReference>
<dbReference type="InterPro" id="IPR050191">
    <property type="entry name" value="ATP-dep_DNA_ligase"/>
</dbReference>
<dbReference type="GO" id="GO:0071897">
    <property type="term" value="P:DNA biosynthetic process"/>
    <property type="evidence" value="ECO:0007669"/>
    <property type="project" value="InterPro"/>
</dbReference>
<keyword evidence="1 13" id="KW-0436">Ligase</keyword>
<dbReference type="Proteomes" id="UP000320393">
    <property type="component" value="Unassembled WGS sequence"/>
</dbReference>
<keyword evidence="9 13" id="KW-0233">DNA recombination</keyword>
<dbReference type="PROSITE" id="PS00697">
    <property type="entry name" value="DNA_LIGASE_A1"/>
    <property type="match status" value="1"/>
</dbReference>
<evidence type="ECO:0000313" key="17">
    <source>
        <dbReference type="EMBL" id="TMJ07712.1"/>
    </source>
</evidence>